<evidence type="ECO:0000256" key="5">
    <source>
        <dbReference type="ARBA" id="ARBA00022475"/>
    </source>
</evidence>
<dbReference type="EC" id="2.7.13.3" evidence="3"/>
<dbReference type="AlphaFoldDB" id="A0A0C2RCA9"/>
<keyword evidence="11" id="KW-0067">ATP-binding</keyword>
<dbReference type="Pfam" id="PF00672">
    <property type="entry name" value="HAMP"/>
    <property type="match status" value="1"/>
</dbReference>
<evidence type="ECO:0000256" key="13">
    <source>
        <dbReference type="ARBA" id="ARBA00023012"/>
    </source>
</evidence>
<dbReference type="SMART" id="SM00387">
    <property type="entry name" value="HATPase_c"/>
    <property type="match status" value="1"/>
</dbReference>
<feature type="domain" description="HAMP" evidence="17">
    <location>
        <begin position="190"/>
        <end position="243"/>
    </location>
</feature>
<keyword evidence="5" id="KW-1003">Cell membrane</keyword>
<keyword evidence="19" id="KW-1185">Reference proteome</keyword>
<evidence type="ECO:0000313" key="18">
    <source>
        <dbReference type="EMBL" id="KIL47925.1"/>
    </source>
</evidence>
<keyword evidence="6" id="KW-0597">Phosphoprotein</keyword>
<evidence type="ECO:0000256" key="2">
    <source>
        <dbReference type="ARBA" id="ARBA00004651"/>
    </source>
</evidence>
<evidence type="ECO:0000256" key="7">
    <source>
        <dbReference type="ARBA" id="ARBA00022679"/>
    </source>
</evidence>
<dbReference type="OrthoDB" id="9786919at2"/>
<evidence type="ECO:0000256" key="6">
    <source>
        <dbReference type="ARBA" id="ARBA00022553"/>
    </source>
</evidence>
<evidence type="ECO:0000256" key="10">
    <source>
        <dbReference type="ARBA" id="ARBA00022777"/>
    </source>
</evidence>
<proteinExistence type="predicted"/>
<organism evidence="18 19">
    <name type="scientific">Jeotgalibacillus campisalis</name>
    <dbReference type="NCBI Taxonomy" id="220754"/>
    <lineage>
        <taxon>Bacteria</taxon>
        <taxon>Bacillati</taxon>
        <taxon>Bacillota</taxon>
        <taxon>Bacilli</taxon>
        <taxon>Bacillales</taxon>
        <taxon>Caryophanaceae</taxon>
        <taxon>Jeotgalibacillus</taxon>
    </lineage>
</organism>
<dbReference type="RefSeq" id="WP_041057843.1">
    <property type="nucleotide sequence ID" value="NZ_JXRR01000014.1"/>
</dbReference>
<gene>
    <name evidence="18" type="ORF">KR50_20920</name>
</gene>
<dbReference type="PROSITE" id="PS50885">
    <property type="entry name" value="HAMP"/>
    <property type="match status" value="1"/>
</dbReference>
<feature type="domain" description="Histidine kinase" evidence="16">
    <location>
        <begin position="251"/>
        <end position="467"/>
    </location>
</feature>
<dbReference type="Gene3D" id="3.30.565.10">
    <property type="entry name" value="Histidine kinase-like ATPase, C-terminal domain"/>
    <property type="match status" value="1"/>
</dbReference>
<keyword evidence="14 15" id="KW-0472">Membrane</keyword>
<accession>A0A0C2RCA9</accession>
<evidence type="ECO:0000256" key="15">
    <source>
        <dbReference type="SAM" id="Phobius"/>
    </source>
</evidence>
<dbReference type="Proteomes" id="UP000031972">
    <property type="component" value="Unassembled WGS sequence"/>
</dbReference>
<sequence length="467" mass="52938">MNKLKKFWNRLSLRWKWTIAGATAIFISFSLFSIILITAMSQWMLQEEQNAVNSVLDDLSQFYESRGPRVTTDDVYESRDLLEQVYEKGQTIRLYNQDGFELFEIQSEEPIASVAFEPVQTRRIDKGGSGQQDVLIGRSPIRSQQFNGYVEVIHPLSQLQSMQAYMILLSLILGLGSLFVSGIVAYLLSGRLIAPVVSLGHAMKKTQNEGFQKQLALPDVQDEIGGLVEIFNDMMDELESTFTKQRQFVEDASHELRTPIQIIEGHLSLINRWGKHDPEIMEESLGISMQELDRIKRLVNELLMLSKADREVGFTHDSQVFPNEVIRTVLTRIKGIYPSRTFHTALAESKEAGKIDALHLEQILIILIENAIKYSPEDEQVVIKSSVTKDFYIISVEDYGQGIAPEHIPKIFDRFYRIDKARSRHAGGNGLGLSIAKKLIDLYQGDITVKSRENKGTIMTISIPLAD</sequence>
<dbReference type="PANTHER" id="PTHR45528:SF12">
    <property type="entry name" value="SENSOR HISTIDINE KINASE ARSS"/>
    <property type="match status" value="1"/>
</dbReference>
<dbReference type="Pfam" id="PF02518">
    <property type="entry name" value="HATPase_c"/>
    <property type="match status" value="1"/>
</dbReference>
<keyword evidence="13" id="KW-0902">Two-component regulatory system</keyword>
<dbReference type="InterPro" id="IPR036097">
    <property type="entry name" value="HisK_dim/P_sf"/>
</dbReference>
<dbReference type="CDD" id="cd00082">
    <property type="entry name" value="HisKA"/>
    <property type="match status" value="1"/>
</dbReference>
<dbReference type="InterPro" id="IPR004358">
    <property type="entry name" value="Sig_transdc_His_kin-like_C"/>
</dbReference>
<dbReference type="Pfam" id="PF18719">
    <property type="entry name" value="ArlS_N"/>
    <property type="match status" value="1"/>
</dbReference>
<dbReference type="InterPro" id="IPR041610">
    <property type="entry name" value="ArlS_N"/>
</dbReference>
<evidence type="ECO:0000259" key="17">
    <source>
        <dbReference type="PROSITE" id="PS50885"/>
    </source>
</evidence>
<dbReference type="FunFam" id="1.10.287.130:FF:000001">
    <property type="entry name" value="Two-component sensor histidine kinase"/>
    <property type="match status" value="1"/>
</dbReference>
<feature type="transmembrane region" description="Helical" evidence="15">
    <location>
        <begin position="15"/>
        <end position="37"/>
    </location>
</feature>
<dbReference type="PATRIC" id="fig|220754.4.peg.2110"/>
<dbReference type="FunFam" id="3.30.565.10:FF:000006">
    <property type="entry name" value="Sensor histidine kinase WalK"/>
    <property type="match status" value="1"/>
</dbReference>
<evidence type="ECO:0000256" key="14">
    <source>
        <dbReference type="ARBA" id="ARBA00023136"/>
    </source>
</evidence>
<dbReference type="SUPFAM" id="SSF158472">
    <property type="entry name" value="HAMP domain-like"/>
    <property type="match status" value="1"/>
</dbReference>
<dbReference type="Gene3D" id="6.10.340.10">
    <property type="match status" value="1"/>
</dbReference>
<keyword evidence="10 18" id="KW-0418">Kinase</keyword>
<keyword evidence="7 18" id="KW-0808">Transferase</keyword>
<dbReference type="EMBL" id="JXRR01000014">
    <property type="protein sequence ID" value="KIL47925.1"/>
    <property type="molecule type" value="Genomic_DNA"/>
</dbReference>
<evidence type="ECO:0000313" key="19">
    <source>
        <dbReference type="Proteomes" id="UP000031972"/>
    </source>
</evidence>
<dbReference type="Gene3D" id="1.10.287.130">
    <property type="match status" value="1"/>
</dbReference>
<evidence type="ECO:0000256" key="1">
    <source>
        <dbReference type="ARBA" id="ARBA00000085"/>
    </source>
</evidence>
<comment type="caution">
    <text evidence="18">The sequence shown here is derived from an EMBL/GenBank/DDBJ whole genome shotgun (WGS) entry which is preliminary data.</text>
</comment>
<evidence type="ECO:0000259" key="16">
    <source>
        <dbReference type="PROSITE" id="PS50109"/>
    </source>
</evidence>
<feature type="transmembrane region" description="Helical" evidence="15">
    <location>
        <begin position="164"/>
        <end position="188"/>
    </location>
</feature>
<dbReference type="InterPro" id="IPR036890">
    <property type="entry name" value="HATPase_C_sf"/>
</dbReference>
<dbReference type="GO" id="GO:0000155">
    <property type="term" value="F:phosphorelay sensor kinase activity"/>
    <property type="evidence" value="ECO:0007669"/>
    <property type="project" value="InterPro"/>
</dbReference>
<evidence type="ECO:0000256" key="4">
    <source>
        <dbReference type="ARBA" id="ARBA00015735"/>
    </source>
</evidence>
<keyword evidence="8 15" id="KW-0812">Transmembrane</keyword>
<evidence type="ECO:0000256" key="9">
    <source>
        <dbReference type="ARBA" id="ARBA00022741"/>
    </source>
</evidence>
<comment type="catalytic activity">
    <reaction evidence="1">
        <text>ATP + protein L-histidine = ADP + protein N-phospho-L-histidine.</text>
        <dbReference type="EC" id="2.7.13.3"/>
    </reaction>
</comment>
<evidence type="ECO:0000256" key="8">
    <source>
        <dbReference type="ARBA" id="ARBA00022692"/>
    </source>
</evidence>
<reference evidence="18 19" key="1">
    <citation type="submission" date="2015-01" db="EMBL/GenBank/DDBJ databases">
        <title>Jeotgalibacillus campisalis genome sequencing.</title>
        <authorList>
            <person name="Goh K.M."/>
            <person name="Chan K.-G."/>
            <person name="Yaakop A.S."/>
            <person name="Ee R."/>
            <person name="Gan H.M."/>
            <person name="Chan C.S."/>
        </authorList>
    </citation>
    <scope>NUCLEOTIDE SEQUENCE [LARGE SCALE GENOMIC DNA]</scope>
    <source>
        <strain evidence="18 19">SF-57</strain>
    </source>
</reference>
<comment type="subcellular location">
    <subcellularLocation>
        <location evidence="2">Cell membrane</location>
        <topology evidence="2">Multi-pass membrane protein</topology>
    </subcellularLocation>
</comment>
<keyword evidence="12 15" id="KW-1133">Transmembrane helix</keyword>
<protein>
    <recommendedName>
        <fullName evidence="4">Signal transduction histidine-protein kinase ArlS</fullName>
        <ecNumber evidence="3">2.7.13.3</ecNumber>
    </recommendedName>
</protein>
<dbReference type="InterPro" id="IPR003660">
    <property type="entry name" value="HAMP_dom"/>
</dbReference>
<dbReference type="CDD" id="cd00075">
    <property type="entry name" value="HATPase"/>
    <property type="match status" value="1"/>
</dbReference>
<keyword evidence="9" id="KW-0547">Nucleotide-binding</keyword>
<evidence type="ECO:0000256" key="11">
    <source>
        <dbReference type="ARBA" id="ARBA00022840"/>
    </source>
</evidence>
<dbReference type="SUPFAM" id="SSF47384">
    <property type="entry name" value="Homodimeric domain of signal transducing histidine kinase"/>
    <property type="match status" value="1"/>
</dbReference>
<dbReference type="SMART" id="SM00304">
    <property type="entry name" value="HAMP"/>
    <property type="match status" value="1"/>
</dbReference>
<dbReference type="PANTHER" id="PTHR45528">
    <property type="entry name" value="SENSOR HISTIDINE KINASE CPXA"/>
    <property type="match status" value="1"/>
</dbReference>
<dbReference type="Pfam" id="PF00512">
    <property type="entry name" value="HisKA"/>
    <property type="match status" value="1"/>
</dbReference>
<dbReference type="InterPro" id="IPR003661">
    <property type="entry name" value="HisK_dim/P_dom"/>
</dbReference>
<dbReference type="PRINTS" id="PR00344">
    <property type="entry name" value="BCTRLSENSOR"/>
</dbReference>
<evidence type="ECO:0000256" key="12">
    <source>
        <dbReference type="ARBA" id="ARBA00022989"/>
    </source>
</evidence>
<dbReference type="GO" id="GO:0005524">
    <property type="term" value="F:ATP binding"/>
    <property type="evidence" value="ECO:0007669"/>
    <property type="project" value="UniProtKB-KW"/>
</dbReference>
<evidence type="ECO:0000256" key="3">
    <source>
        <dbReference type="ARBA" id="ARBA00012438"/>
    </source>
</evidence>
<dbReference type="SMART" id="SM00388">
    <property type="entry name" value="HisKA"/>
    <property type="match status" value="1"/>
</dbReference>
<name>A0A0C2RCA9_9BACL</name>
<dbReference type="SUPFAM" id="SSF55874">
    <property type="entry name" value="ATPase domain of HSP90 chaperone/DNA topoisomerase II/histidine kinase"/>
    <property type="match status" value="1"/>
</dbReference>
<dbReference type="GO" id="GO:0005886">
    <property type="term" value="C:plasma membrane"/>
    <property type="evidence" value="ECO:0007669"/>
    <property type="project" value="UniProtKB-SubCell"/>
</dbReference>
<dbReference type="InterPro" id="IPR005467">
    <property type="entry name" value="His_kinase_dom"/>
</dbReference>
<dbReference type="InterPro" id="IPR003594">
    <property type="entry name" value="HATPase_dom"/>
</dbReference>
<dbReference type="PROSITE" id="PS50109">
    <property type="entry name" value="HIS_KIN"/>
    <property type="match status" value="1"/>
</dbReference>
<dbReference type="InterPro" id="IPR050398">
    <property type="entry name" value="HssS/ArlS-like"/>
</dbReference>